<proteinExistence type="predicted"/>
<organism evidence="1 2">
    <name type="scientific">Desulfonema magnum</name>
    <dbReference type="NCBI Taxonomy" id="45655"/>
    <lineage>
        <taxon>Bacteria</taxon>
        <taxon>Pseudomonadati</taxon>
        <taxon>Thermodesulfobacteriota</taxon>
        <taxon>Desulfobacteria</taxon>
        <taxon>Desulfobacterales</taxon>
        <taxon>Desulfococcaceae</taxon>
        <taxon>Desulfonema</taxon>
    </lineage>
</organism>
<sequence>MFQSTPPVRGATFSRFTESDLFMGFNPRPPCGERRDTWPMSNPDWRVSIHAPRAGSDYQSGVKLMLIILVSIHAPRAGSDKGGDHLLLNIICFNPRPPCGERLEHHGMPVFSGNVSIHAPRAGSDKDSTAMLLKMLVSIHAPRAGSDPG</sequence>
<gene>
    <name evidence="1" type="ORF">dnm_098710</name>
</gene>
<keyword evidence="2" id="KW-1185">Reference proteome</keyword>
<accession>A0A975GW48</accession>
<dbReference type="AlphaFoldDB" id="A0A975GW48"/>
<evidence type="ECO:0000313" key="2">
    <source>
        <dbReference type="Proteomes" id="UP000663722"/>
    </source>
</evidence>
<protein>
    <submittedName>
        <fullName evidence="1">Uncharacterized protein</fullName>
    </submittedName>
</protein>
<dbReference type="KEGG" id="dmm:dnm_098710"/>
<dbReference type="EMBL" id="CP061800">
    <property type="protein sequence ID" value="QTA93763.1"/>
    <property type="molecule type" value="Genomic_DNA"/>
</dbReference>
<evidence type="ECO:0000313" key="1">
    <source>
        <dbReference type="EMBL" id="QTA93763.1"/>
    </source>
</evidence>
<reference evidence="1" key="1">
    <citation type="journal article" date="2021" name="Microb. Physiol.">
        <title>Proteogenomic Insights into the Physiology of Marine, Sulfate-Reducing, Filamentous Desulfonema limicola and Desulfonema magnum.</title>
        <authorList>
            <person name="Schnaars V."/>
            <person name="Wohlbrand L."/>
            <person name="Scheve S."/>
            <person name="Hinrichs C."/>
            <person name="Reinhardt R."/>
            <person name="Rabus R."/>
        </authorList>
    </citation>
    <scope>NUCLEOTIDE SEQUENCE</scope>
    <source>
        <strain evidence="1">4be13</strain>
    </source>
</reference>
<name>A0A975GW48_9BACT</name>
<dbReference type="Proteomes" id="UP000663722">
    <property type="component" value="Chromosome"/>
</dbReference>